<reference evidence="1" key="1">
    <citation type="journal article" date="2017" name="Genome Announc.">
        <title>Twelve Complete Reference Genomes of Clinical Isolates in the Capnocytophaga Genus.</title>
        <authorList>
            <person name="Villarma A."/>
            <person name="Gulvik C.A."/>
            <person name="Rowe L.A."/>
            <person name="Sheth M."/>
            <person name="Juieng P."/>
            <person name="Nicholson A.C."/>
            <person name="Loparev V.N."/>
            <person name="McQuiston J.R."/>
        </authorList>
    </citation>
    <scope>NUCLEOTIDE SEQUENCE</scope>
    <source>
        <strain evidence="1">KC1668</strain>
    </source>
</reference>
<sequence length="94" mass="11343">MKPFKLPFNIQLERKYNEINTEDFLRDWIENEENRRDRTISMSNDLHIELVKFGTFEVDLNEIIDIGLRYALSKREFRGMIAQLIAYKSSYLTH</sequence>
<evidence type="ECO:0000313" key="4">
    <source>
        <dbReference type="Proteomes" id="UP000249902"/>
    </source>
</evidence>
<keyword evidence="3" id="KW-1185">Reference proteome</keyword>
<dbReference type="RefSeq" id="WP_040360857.1">
    <property type="nucleotide sequence ID" value="NZ_CAUPAO010000016.1"/>
</dbReference>
<dbReference type="KEGG" id="cspu:CGC55_00710"/>
<reference evidence="2 4" key="3">
    <citation type="submission" date="2018-06" db="EMBL/GenBank/DDBJ databases">
        <authorList>
            <consortium name="Pathogen Informatics"/>
            <person name="Doyle S."/>
        </authorList>
    </citation>
    <scope>NUCLEOTIDE SEQUENCE [LARGE SCALE GENOMIC DNA]</scope>
    <source>
        <strain evidence="2 4">NCTC11653</strain>
    </source>
</reference>
<dbReference type="Proteomes" id="UP000217301">
    <property type="component" value="Chromosome"/>
</dbReference>
<organism evidence="2 4">
    <name type="scientific">Capnocytophaga sputigena</name>
    <dbReference type="NCBI Taxonomy" id="1019"/>
    <lineage>
        <taxon>Bacteria</taxon>
        <taxon>Pseudomonadati</taxon>
        <taxon>Bacteroidota</taxon>
        <taxon>Flavobacteriia</taxon>
        <taxon>Flavobacteriales</taxon>
        <taxon>Flavobacteriaceae</taxon>
        <taxon>Capnocytophaga</taxon>
    </lineage>
</organism>
<reference evidence="3" key="2">
    <citation type="submission" date="2017-06" db="EMBL/GenBank/DDBJ databases">
        <title>Capnocytophaga spp. assemblies.</title>
        <authorList>
            <person name="Gulvik C.A."/>
        </authorList>
    </citation>
    <scope>NUCLEOTIDE SEQUENCE [LARGE SCALE GENOMIC DNA]</scope>
    <source>
        <strain evidence="3">KC1668</strain>
    </source>
</reference>
<dbReference type="EMBL" id="CP022385">
    <property type="protein sequence ID" value="ATA83108.1"/>
    <property type="molecule type" value="Genomic_DNA"/>
</dbReference>
<gene>
    <name evidence="1" type="ORF">CGC55_00710</name>
    <name evidence="2" type="ORF">NCTC11653_02486</name>
</gene>
<dbReference type="Proteomes" id="UP000249902">
    <property type="component" value="Unassembled WGS sequence"/>
</dbReference>
<proteinExistence type="predicted"/>
<evidence type="ECO:0000313" key="3">
    <source>
        <dbReference type="Proteomes" id="UP000217301"/>
    </source>
</evidence>
<evidence type="ECO:0000313" key="2">
    <source>
        <dbReference type="EMBL" id="SQA76561.1"/>
    </source>
</evidence>
<dbReference type="EMBL" id="UAVP01000011">
    <property type="protein sequence ID" value="SQA76561.1"/>
    <property type="molecule type" value="Genomic_DNA"/>
</dbReference>
<protein>
    <submittedName>
        <fullName evidence="2">Uncharacterized protein</fullName>
    </submittedName>
</protein>
<evidence type="ECO:0000313" key="1">
    <source>
        <dbReference type="EMBL" id="ATA83108.1"/>
    </source>
</evidence>
<dbReference type="AlphaFoldDB" id="A0AAX2IDP6"/>
<name>A0AAX2IDP6_CAPSP</name>
<accession>A0AAX2IDP6</accession>